<dbReference type="InterPro" id="IPR003784">
    <property type="entry name" value="BioY"/>
</dbReference>
<comment type="similarity">
    <text evidence="1 2">Belongs to the BioY family.</text>
</comment>
<dbReference type="PANTHER" id="PTHR34295">
    <property type="entry name" value="BIOTIN TRANSPORTER BIOY"/>
    <property type="match status" value="1"/>
</dbReference>
<protein>
    <recommendedName>
        <fullName evidence="2">Biotin transporter</fullName>
    </recommendedName>
</protein>
<evidence type="ECO:0000256" key="3">
    <source>
        <dbReference type="SAM" id="Phobius"/>
    </source>
</evidence>
<feature type="transmembrane region" description="Helical" evidence="3">
    <location>
        <begin position="169"/>
        <end position="186"/>
    </location>
</feature>
<feature type="transmembrane region" description="Helical" evidence="3">
    <location>
        <begin position="7"/>
        <end position="33"/>
    </location>
</feature>
<keyword evidence="3" id="KW-0812">Transmembrane</keyword>
<feature type="transmembrane region" description="Helical" evidence="3">
    <location>
        <begin position="97"/>
        <end position="115"/>
    </location>
</feature>
<dbReference type="EMBL" id="SRRZ01000066">
    <property type="protein sequence ID" value="NQE35867.1"/>
    <property type="molecule type" value="Genomic_DNA"/>
</dbReference>
<accession>A0ABX2D1K1</accession>
<dbReference type="Pfam" id="PF02632">
    <property type="entry name" value="BioY"/>
    <property type="match status" value="1"/>
</dbReference>
<organism evidence="4 5">
    <name type="scientific">Microcoleus asticus IPMA8</name>
    <dbReference type="NCBI Taxonomy" id="2563858"/>
    <lineage>
        <taxon>Bacteria</taxon>
        <taxon>Bacillati</taxon>
        <taxon>Cyanobacteriota</taxon>
        <taxon>Cyanophyceae</taxon>
        <taxon>Oscillatoriophycideae</taxon>
        <taxon>Oscillatoriales</taxon>
        <taxon>Microcoleaceae</taxon>
        <taxon>Microcoleus</taxon>
        <taxon>Microcoleus asticus</taxon>
    </lineage>
</organism>
<dbReference type="PANTHER" id="PTHR34295:SF1">
    <property type="entry name" value="BIOTIN TRANSPORTER BIOY"/>
    <property type="match status" value="1"/>
</dbReference>
<feature type="transmembrane region" description="Helical" evidence="3">
    <location>
        <begin position="70"/>
        <end position="91"/>
    </location>
</feature>
<reference evidence="4 5" key="1">
    <citation type="journal article" date="2020" name="Sci. Rep.">
        <title>A novel cyanobacterial geosmin producer, revising GeoA distribution and dispersion patterns in Bacteria.</title>
        <authorList>
            <person name="Churro C."/>
            <person name="Semedo-Aguiar A.P."/>
            <person name="Silva A.D."/>
            <person name="Pereira-Leal J.B."/>
            <person name="Leite R.B."/>
        </authorList>
    </citation>
    <scope>NUCLEOTIDE SEQUENCE [LARGE SCALE GENOMIC DNA]</scope>
    <source>
        <strain evidence="4 5">IPMA8</strain>
    </source>
</reference>
<evidence type="ECO:0000256" key="2">
    <source>
        <dbReference type="PIRNR" id="PIRNR016661"/>
    </source>
</evidence>
<proteinExistence type="inferred from homology"/>
<evidence type="ECO:0000313" key="4">
    <source>
        <dbReference type="EMBL" id="NQE35867.1"/>
    </source>
</evidence>
<keyword evidence="2" id="KW-1003">Cell membrane</keyword>
<keyword evidence="5" id="KW-1185">Reference proteome</keyword>
<gene>
    <name evidence="4" type="ORF">E5S67_03629</name>
</gene>
<dbReference type="Gene3D" id="1.10.1760.20">
    <property type="match status" value="1"/>
</dbReference>
<evidence type="ECO:0000256" key="1">
    <source>
        <dbReference type="ARBA" id="ARBA00010692"/>
    </source>
</evidence>
<keyword evidence="3" id="KW-1133">Transmembrane helix</keyword>
<evidence type="ECO:0000313" key="5">
    <source>
        <dbReference type="Proteomes" id="UP000702425"/>
    </source>
</evidence>
<dbReference type="Proteomes" id="UP000702425">
    <property type="component" value="Unassembled WGS sequence"/>
</dbReference>
<keyword evidence="2" id="KW-0813">Transport</keyword>
<name>A0ABX2D1K1_9CYAN</name>
<sequence>MPAPIELIWAVIGLLLTIGGTFLPASVTIPIGFWDDRGFQAYSLGVTYQIGAVLLVGCMGGKNAAALSQIAYLALGLTLWPVFSQGGGIGYLKEASFGYLLGFVPGAWVCGWVAFKVASRLESMAFSCLCGLFTVHAIGLIYLVFTYWLPPAKKTPLFDEILKYSIYPLPGQLAVVCAIAVLSFTLRRLMFY</sequence>
<feature type="transmembrane region" description="Helical" evidence="3">
    <location>
        <begin position="127"/>
        <end position="149"/>
    </location>
</feature>
<dbReference type="RefSeq" id="WP_172189575.1">
    <property type="nucleotide sequence ID" value="NZ_CAWPPK010000281.1"/>
</dbReference>
<dbReference type="PIRSF" id="PIRSF016661">
    <property type="entry name" value="BioY"/>
    <property type="match status" value="1"/>
</dbReference>
<comment type="subcellular location">
    <subcellularLocation>
        <location evidence="2">Cell membrane</location>
        <topology evidence="2">Multi-pass membrane protein</topology>
    </subcellularLocation>
</comment>
<keyword evidence="2 3" id="KW-0472">Membrane</keyword>
<comment type="caution">
    <text evidence="4">The sequence shown here is derived from an EMBL/GenBank/DDBJ whole genome shotgun (WGS) entry which is preliminary data.</text>
</comment>
<feature type="transmembrane region" description="Helical" evidence="3">
    <location>
        <begin position="39"/>
        <end position="58"/>
    </location>
</feature>